<protein>
    <submittedName>
        <fullName evidence="1">Uncharacterized protein</fullName>
    </submittedName>
</protein>
<dbReference type="AlphaFoldDB" id="A0A1J4JXP3"/>
<evidence type="ECO:0000313" key="1">
    <source>
        <dbReference type="EMBL" id="OHT03921.1"/>
    </source>
</evidence>
<dbReference type="Proteomes" id="UP000179807">
    <property type="component" value="Unassembled WGS sequence"/>
</dbReference>
<sequence>MGEINGSFSYTFKDLKDTPNLHSGITETITNLNHKKFNVVLFYVEKGKLRVVVTFYDIPRGSVQILDNSFNLNEKSEIHSMFVKECNFRKELKIEFSYRINGLFNQIQTIPQNLDFQEEDLYFASKQGNTKEGLESITIKYNTDIMSNSVKKYISLRDATSYQSIYEIVKKKFNSNLNYDNFECVLCTKSSFNEIDKIFDKTLNPVDFSQSLHLLAVRPIVSPERQFQLTLDYVSSDNQNENKGKYHGNRRNRNRKIKEIPQLIKERIIFVRVVYKNLYKKSYPYVFPIDSDIKICYIFDNIKKIIACDEEQDTGIESEILLFVRGLQGERFLSPFDNFNTFEMVAKSVLLCPEEYGKNDELSLRIGWITNEK</sequence>
<comment type="caution">
    <text evidence="1">The sequence shown here is derived from an EMBL/GenBank/DDBJ whole genome shotgun (WGS) entry which is preliminary data.</text>
</comment>
<evidence type="ECO:0000313" key="2">
    <source>
        <dbReference type="Proteomes" id="UP000179807"/>
    </source>
</evidence>
<keyword evidence="2" id="KW-1185">Reference proteome</keyword>
<organism evidence="1 2">
    <name type="scientific">Tritrichomonas foetus</name>
    <dbReference type="NCBI Taxonomy" id="1144522"/>
    <lineage>
        <taxon>Eukaryota</taxon>
        <taxon>Metamonada</taxon>
        <taxon>Parabasalia</taxon>
        <taxon>Tritrichomonadida</taxon>
        <taxon>Tritrichomonadidae</taxon>
        <taxon>Tritrichomonas</taxon>
    </lineage>
</organism>
<reference evidence="1" key="1">
    <citation type="submission" date="2016-10" db="EMBL/GenBank/DDBJ databases">
        <authorList>
            <person name="Benchimol M."/>
            <person name="Almeida L.G."/>
            <person name="Vasconcelos A.T."/>
            <person name="Perreira-Neves A."/>
            <person name="Rosa I.A."/>
            <person name="Tasca T."/>
            <person name="Bogo M.R."/>
            <person name="de Souza W."/>
        </authorList>
    </citation>
    <scope>NUCLEOTIDE SEQUENCE [LARGE SCALE GENOMIC DNA]</scope>
    <source>
        <strain evidence="1">K</strain>
    </source>
</reference>
<accession>A0A1J4JXP3</accession>
<dbReference type="RefSeq" id="XP_068357057.1">
    <property type="nucleotide sequence ID" value="XM_068506326.1"/>
</dbReference>
<name>A0A1J4JXP3_9EUKA</name>
<dbReference type="VEuPathDB" id="TrichDB:TRFO_28698"/>
<proteinExistence type="predicted"/>
<dbReference type="EMBL" id="MLAK01000812">
    <property type="protein sequence ID" value="OHT03921.1"/>
    <property type="molecule type" value="Genomic_DNA"/>
</dbReference>
<gene>
    <name evidence="1" type="ORF">TRFO_28698</name>
</gene>
<dbReference type="GeneID" id="94841030"/>